<sequence>MRSMSVRGLALSTAAGLMALGFTTLMPSTASAASAERAAIGSTIDTSQPVEMQRRGGGFRGGPRFAGPRPGFRPGPGPYRGRGWRGPGPWVGAGAAALIIGGAAAAAAANGPYYRECWIERRWVDTYYGPELRRVRVCN</sequence>
<evidence type="ECO:0000256" key="1">
    <source>
        <dbReference type="SAM" id="MobiDB-lite"/>
    </source>
</evidence>
<feature type="region of interest" description="Disordered" evidence="1">
    <location>
        <begin position="43"/>
        <end position="84"/>
    </location>
</feature>
<dbReference type="AlphaFoldDB" id="A0A2T4ZI99"/>
<reference evidence="3 4" key="1">
    <citation type="submission" date="2018-04" db="EMBL/GenBank/DDBJ databases">
        <title>Genomic Encyclopedia of Archaeal and Bacterial Type Strains, Phase II (KMG-II): from individual species to whole genera.</title>
        <authorList>
            <person name="Goeker M."/>
        </authorList>
    </citation>
    <scope>NUCLEOTIDE SEQUENCE [LARGE SCALE GENOMIC DNA]</scope>
    <source>
        <strain evidence="3 4">DSM 25521</strain>
    </source>
</reference>
<organism evidence="3 4">
    <name type="scientific">Phreatobacter oligotrophus</name>
    <dbReference type="NCBI Taxonomy" id="1122261"/>
    <lineage>
        <taxon>Bacteria</taxon>
        <taxon>Pseudomonadati</taxon>
        <taxon>Pseudomonadota</taxon>
        <taxon>Alphaproteobacteria</taxon>
        <taxon>Hyphomicrobiales</taxon>
        <taxon>Phreatobacteraceae</taxon>
        <taxon>Phreatobacter</taxon>
    </lineage>
</organism>
<comment type="caution">
    <text evidence="3">The sequence shown here is derived from an EMBL/GenBank/DDBJ whole genome shotgun (WGS) entry which is preliminary data.</text>
</comment>
<evidence type="ECO:0000256" key="2">
    <source>
        <dbReference type="SAM" id="SignalP"/>
    </source>
</evidence>
<feature type="chain" id="PRO_5015772341" description="Lectin-like protein BA14k" evidence="2">
    <location>
        <begin position="33"/>
        <end position="139"/>
    </location>
</feature>
<name>A0A2T4ZI99_9HYPH</name>
<dbReference type="Proteomes" id="UP000241808">
    <property type="component" value="Unassembled WGS sequence"/>
</dbReference>
<gene>
    <name evidence="3" type="ORF">C8P69_101381</name>
</gene>
<evidence type="ECO:0008006" key="5">
    <source>
        <dbReference type="Google" id="ProtNLM"/>
    </source>
</evidence>
<evidence type="ECO:0000313" key="3">
    <source>
        <dbReference type="EMBL" id="PTM61710.1"/>
    </source>
</evidence>
<evidence type="ECO:0000313" key="4">
    <source>
        <dbReference type="Proteomes" id="UP000241808"/>
    </source>
</evidence>
<feature type="signal peptide" evidence="2">
    <location>
        <begin position="1"/>
        <end position="32"/>
    </location>
</feature>
<protein>
    <recommendedName>
        <fullName evidence="5">Lectin-like protein BA14k</fullName>
    </recommendedName>
</protein>
<keyword evidence="2" id="KW-0732">Signal</keyword>
<dbReference type="EMBL" id="PZZL01000001">
    <property type="protein sequence ID" value="PTM61710.1"/>
    <property type="molecule type" value="Genomic_DNA"/>
</dbReference>
<proteinExistence type="predicted"/>
<dbReference type="RefSeq" id="WP_108174160.1">
    <property type="nucleotide sequence ID" value="NZ_JAIESU010000040.1"/>
</dbReference>
<accession>A0A2T4ZI99</accession>
<keyword evidence="4" id="KW-1185">Reference proteome</keyword>